<feature type="repeat" description="WD" evidence="1">
    <location>
        <begin position="1218"/>
        <end position="1261"/>
    </location>
</feature>
<evidence type="ECO:0000256" key="2">
    <source>
        <dbReference type="SAM" id="MobiDB-lite"/>
    </source>
</evidence>
<dbReference type="Proteomes" id="UP001596548">
    <property type="component" value="Unassembled WGS sequence"/>
</dbReference>
<dbReference type="InterPro" id="IPR015943">
    <property type="entry name" value="WD40/YVTN_repeat-like_dom_sf"/>
</dbReference>
<dbReference type="InterPro" id="IPR001680">
    <property type="entry name" value="WD40_rpt"/>
</dbReference>
<evidence type="ECO:0000259" key="3">
    <source>
        <dbReference type="Pfam" id="PF20703"/>
    </source>
</evidence>
<comment type="caution">
    <text evidence="4">The sequence shown here is derived from an EMBL/GenBank/DDBJ whole genome shotgun (WGS) entry which is preliminary data.</text>
</comment>
<feature type="domain" description="Novel STAND NTPase 1" evidence="3">
    <location>
        <begin position="209"/>
        <end position="555"/>
    </location>
</feature>
<gene>
    <name evidence="4" type="ORF">ACFQS1_17980</name>
</gene>
<dbReference type="SMART" id="SM00320">
    <property type="entry name" value="WD40"/>
    <property type="match status" value="6"/>
</dbReference>
<dbReference type="InterPro" id="IPR027417">
    <property type="entry name" value="P-loop_NTPase"/>
</dbReference>
<organism evidence="4 5">
    <name type="scientific">Paractinoplanes rhizophilus</name>
    <dbReference type="NCBI Taxonomy" id="1416877"/>
    <lineage>
        <taxon>Bacteria</taxon>
        <taxon>Bacillati</taxon>
        <taxon>Actinomycetota</taxon>
        <taxon>Actinomycetes</taxon>
        <taxon>Micromonosporales</taxon>
        <taxon>Micromonosporaceae</taxon>
        <taxon>Paractinoplanes</taxon>
    </lineage>
</organism>
<dbReference type="PANTHER" id="PTHR19879">
    <property type="entry name" value="TRANSCRIPTION INITIATION FACTOR TFIID"/>
    <property type="match status" value="1"/>
</dbReference>
<dbReference type="Pfam" id="PF07676">
    <property type="entry name" value="PD40"/>
    <property type="match status" value="1"/>
</dbReference>
<name>A0ABW2HST3_9ACTN</name>
<evidence type="ECO:0000313" key="5">
    <source>
        <dbReference type="Proteomes" id="UP001596548"/>
    </source>
</evidence>
<accession>A0ABW2HST3</accession>
<dbReference type="SUPFAM" id="SSF50998">
    <property type="entry name" value="Quinoprotein alcohol dehydrogenase-like"/>
    <property type="match status" value="1"/>
</dbReference>
<dbReference type="PROSITE" id="PS50082">
    <property type="entry name" value="WD_REPEATS_2"/>
    <property type="match status" value="2"/>
</dbReference>
<keyword evidence="1" id="KW-0853">WD repeat</keyword>
<sequence length="1325" mass="139060">MSTKPSPAERARNGIRSWVRATGSGVRRATPYAILAFLSASAVAPIAGAALGAPAEYSAALDQLGGMGSNYLADALAATAARAPAAERDWRDAVAAELLARLEAGDTGLRDELTGLLHAVGAVEAALLAADAENRQQFAAAFESLHALTADNRRVLDEIRLGLSQQIEEHRRDTTRVLGALAATTSLIRALRDPAPAAPAVRNTATASPYPGLASFDIEDAPFFHGREQLVRLLLGRLDEHLLGGPPLVVVGASGAGKSSLLRAGLLPLVAADGLGAGSGAWPWLIMTPGATPLETLRAGLPPGGRRIILVDQFEELFTQCPDPARRAAFVAALTAVPETLLIIAVRADFYQQCTELPPMAALLGPGQVVVGPMTDDELRRAIASPARDAGLTIEPGLVEVLLRDHEPGALPLLAHALRATWERREGDTLTVAGYHATGGIRRAVAASAEHVYGALTEPAREALRAELLGLVTIVDGLAVRRRAALSEVTMPVLRPLVAARLVTAGDDTVEISHEALLDGWPRLAGWLADAREEILLRQRLAQAARDWQAAGEDPDLLYRGARLAAAAEMRAELPEAQRRFLAASAAAAEQRALAERRTTRRLRRLVAGLAVALLLVVAGGLVALGQSREARANGQVARSRQLAAESQTEHYADPLSSVDKALRAWEAAPTLEARGALIYAQQAMLIGRLGKRAGAADVAVSADGRLVAAGYPNGEIELWDAAALTRAGPPMRHPTDKDDPETTNMQWLAFSPDGKFLASSATEKKGVALWDVATGKLLRRLDAFGAVAWLPDSSAVLAAHFRAALAIGEWSPATGALLRSTPAPVPPGIGLAVSAGGDYLAVGGPDGGALLDRAEGTVLARIPDAAGVGFAADDTLFSRGRRPGSPPEARRPSTGWRVEHLTDPGGAGPQPEDRSWRFEVTPDGRMLIPSSRIGQTMQLTTGGVLADLGYLTNLPREYGLSGDGQVLAVAGAQDPPTLVRIGGPALPHPQVVTRLAVDPSGGWLATGSADPAIRIWDPRTGRLRSTIPVRADDGPLGLAYGPDGVLAAVFNQGNQVLLYDRQLRPRKALTFDPALYPGNLAWSPGGALLAVVTNPRANLTQPEAEVQKRDDVDVIVWDTRTYAKVAELRLPGHLAMQPTFTPDGKYLLVTSNHVVSGGQAGAVWRFRTSGLTVVDSRELPDEVDEITVSPDSAALAVAAGSRAAVLSVDGLAPLRTIGGHPAPVTRVVWSPDGATIATATDTTDGRIKLWDAGSGAPVAEVRGNSNNWGQIRFAAGGRTLFAGLNDWTVGIWRLDPGEAVRRLCAVAGPPARAGGGEPPALCRS</sequence>
<dbReference type="InterPro" id="IPR011659">
    <property type="entry name" value="WD40"/>
</dbReference>
<dbReference type="EMBL" id="JBHTBJ010000011">
    <property type="protein sequence ID" value="MFC7275884.1"/>
    <property type="molecule type" value="Genomic_DNA"/>
</dbReference>
<dbReference type="Gene3D" id="2.130.10.10">
    <property type="entry name" value="YVTN repeat-like/Quinoprotein amine dehydrogenase"/>
    <property type="match status" value="3"/>
</dbReference>
<protein>
    <recommendedName>
        <fullName evidence="3">Novel STAND NTPase 1 domain-containing protein</fullName>
    </recommendedName>
</protein>
<dbReference type="Pfam" id="PF00400">
    <property type="entry name" value="WD40"/>
    <property type="match status" value="2"/>
</dbReference>
<feature type="region of interest" description="Disordered" evidence="2">
    <location>
        <begin position="877"/>
        <end position="915"/>
    </location>
</feature>
<dbReference type="InterPro" id="IPR011047">
    <property type="entry name" value="Quinoprotein_ADH-like_sf"/>
</dbReference>
<dbReference type="RefSeq" id="WP_378969502.1">
    <property type="nucleotide sequence ID" value="NZ_JBHTBJ010000011.1"/>
</dbReference>
<dbReference type="PANTHER" id="PTHR19879:SF9">
    <property type="entry name" value="TRANSCRIPTION INITIATION FACTOR TFIID SUBUNIT 5"/>
    <property type="match status" value="1"/>
</dbReference>
<dbReference type="SUPFAM" id="SSF52540">
    <property type="entry name" value="P-loop containing nucleoside triphosphate hydrolases"/>
    <property type="match status" value="1"/>
</dbReference>
<evidence type="ECO:0000313" key="4">
    <source>
        <dbReference type="EMBL" id="MFC7275884.1"/>
    </source>
</evidence>
<dbReference type="PROSITE" id="PS50294">
    <property type="entry name" value="WD_REPEATS_REGION"/>
    <property type="match status" value="2"/>
</dbReference>
<dbReference type="InterPro" id="IPR049052">
    <property type="entry name" value="nSTAND1"/>
</dbReference>
<evidence type="ECO:0000256" key="1">
    <source>
        <dbReference type="PROSITE-ProRule" id="PRU00221"/>
    </source>
</evidence>
<feature type="repeat" description="WD" evidence="1">
    <location>
        <begin position="986"/>
        <end position="1027"/>
    </location>
</feature>
<dbReference type="Pfam" id="PF20703">
    <property type="entry name" value="nSTAND1"/>
    <property type="match status" value="1"/>
</dbReference>
<proteinExistence type="predicted"/>
<keyword evidence="5" id="KW-1185">Reference proteome</keyword>
<reference evidence="5" key="1">
    <citation type="journal article" date="2019" name="Int. J. Syst. Evol. Microbiol.">
        <title>The Global Catalogue of Microorganisms (GCM) 10K type strain sequencing project: providing services to taxonomists for standard genome sequencing and annotation.</title>
        <authorList>
            <consortium name="The Broad Institute Genomics Platform"/>
            <consortium name="The Broad Institute Genome Sequencing Center for Infectious Disease"/>
            <person name="Wu L."/>
            <person name="Ma J."/>
        </authorList>
    </citation>
    <scope>NUCLEOTIDE SEQUENCE [LARGE SCALE GENOMIC DNA]</scope>
    <source>
        <strain evidence="5">XZYJT-10</strain>
    </source>
</reference>